<feature type="compositionally biased region" description="Polar residues" evidence="1">
    <location>
        <begin position="296"/>
        <end position="311"/>
    </location>
</feature>
<feature type="compositionally biased region" description="Polar residues" evidence="1">
    <location>
        <begin position="365"/>
        <end position="388"/>
    </location>
</feature>
<dbReference type="RefSeq" id="XP_030378733.1">
    <property type="nucleotide sequence ID" value="XM_030522873.1"/>
</dbReference>
<protein>
    <submittedName>
        <fullName evidence="3">Uncharacterized protein LOC115627248 isoform X1</fullName>
    </submittedName>
</protein>
<evidence type="ECO:0000313" key="3">
    <source>
        <dbReference type="RefSeq" id="XP_030378733.1"/>
    </source>
</evidence>
<dbReference type="Gene3D" id="3.40.50.300">
    <property type="entry name" value="P-loop containing nucleotide triphosphate hydrolases"/>
    <property type="match status" value="1"/>
</dbReference>
<feature type="compositionally biased region" description="Polar residues" evidence="1">
    <location>
        <begin position="42"/>
        <end position="58"/>
    </location>
</feature>
<dbReference type="InterPro" id="IPR027417">
    <property type="entry name" value="P-loop_NTPase"/>
</dbReference>
<sequence length="1455" mass="162200">MHAGRSIDRRAGGPRRRRAVVHLNDFLRDDAPPNLNDAAANQGSQTAPPMSPAKSQASGAAMQGVPPLLNASPRSVGRVLTPVPPSSPPNVWRTEDEPAAEAYLPDETEFPVMGGVRFKKAKQSHSMKEQPEQTSPAGSGEQSKKRNRRITTPVLGNFLKLPSPTPAPSQKGQQAVQKIQQILQPKEITPKPEPPIPVPEKPVVLDKQQIVEKWEKWVRESSHAMSVEIGKSDADEPAPQKPKPTDSKAARIPAKTDILTVPDNASTMSQKVVNKNQANKSTSTATKSPDKHSEELSASITVPQQKYSSPSPGHRVEPIEQSKPQLKEGICDREPLKCNQFQGTSGTNDRMPKSGTFVQDMANEAKSSTPAPQSSPQRDADNQPSTSAAAREKLRVSQQQLSWTSRRNQRKSLSPRPPVQHAYNKDQPHVKKDRPFNVYSQGVPTNVGAVPRQVSASVPEPITGGRTYAELMRERQKRSPKNFPSHTSGRMRESGGMSTIRPTAIMYQMPSNPRLTINPMMRQQVTMPPIMLQPREQNRRQPLNQGSGDRPQSAQSIHYRETLPYEQQLQGEGDVVDVNSQLYQTRRKKKWRRHSYEGNDLMWQRSPPQYCQGRPQARLRLNSTSGDPENRTDASFVHEVYAPLQTANTGSMMMSFDNHTMAETAQEQHNTTQWDGLDQSQEQADADEGPVSSIEALAMNSTLNQNATPFRPMFRRAIDFRLARTNIGQGTVPATAPGLGRISLISARRRRQRIRRKLRPDDLNEMPSMFGEQLDFQAPSQQQQFQYQPPVQAQQQISKRKAKMLRRQQNLALQQHQGLLPTPDMPPSYGYEAALQAAPVVHCTDAVAPTYYQAYDPNSYQWAAATAPPIIATPIYIDASQLTQVAPITFATPIQLQEGQVTAAAAATENNVVGQSVFCLPSLNSGPISPISTISAPCDLTGLIHPTTSPPSPQISDLLPESSSSPSTASNQMDSSKWTQNTLDMWTPVDRMSPSAPTHQSLLDMDLSQVSSYLDTDPMLFSYSQRMEEDGEAQVSAVSDTVDAYTVLGPNNATTPPIIEQNIRPRHELFVTNAQKKLPAGNFDLNLVPPSIKRLYRLICTNYSDYSFLYALSAQICQDCVPMECFVYVKMALLASLNSFEPGELRAPISLWVIANDSHLANNLLHNVGQLAPRFIGPHEGGQQQQPSALPSRYTWHTACPLVMAQQGVYYIGDWNRLQREQCEELEKCIENGAVPQPTLQAEQPLEASIWMYWQPDVSTKQTEALAKFCPLFGLPIYMDVEEGDSLWDLMLRQHSCDAYELPLDEFHIPSEDMRSLFVLLHQRKVVFTTEAERLLQKYYVISRVQHPTIFSSKTFVVLKQFAESFAKLSLRLQVLETDVIVSIFLCENFVQRVFGPSDNAPSFAAAFNVISKIDPYMNEFTRWLLAYLDCNGNDEDDDGKLPAKRARVFTLDLI</sequence>
<feature type="region of interest" description="Disordered" evidence="1">
    <location>
        <begin position="664"/>
        <end position="687"/>
    </location>
</feature>
<feature type="compositionally biased region" description="Polar residues" evidence="1">
    <location>
        <begin position="132"/>
        <end position="141"/>
    </location>
</feature>
<feature type="compositionally biased region" description="Basic and acidic residues" evidence="1">
    <location>
        <begin position="423"/>
        <end position="435"/>
    </location>
</feature>
<feature type="compositionally biased region" description="Polar residues" evidence="1">
    <location>
        <begin position="396"/>
        <end position="406"/>
    </location>
</feature>
<feature type="compositionally biased region" description="Polar residues" evidence="1">
    <location>
        <begin position="263"/>
        <end position="287"/>
    </location>
</feature>
<dbReference type="Proteomes" id="UP000504634">
    <property type="component" value="Unplaced"/>
</dbReference>
<feature type="region of interest" description="Disordered" evidence="1">
    <location>
        <begin position="942"/>
        <end position="976"/>
    </location>
</feature>
<name>A0A6J2TUA8_DROLE</name>
<dbReference type="OrthoDB" id="2015372at2759"/>
<accession>A0A6J2TUA8</accession>
<feature type="compositionally biased region" description="Polar residues" evidence="1">
    <location>
        <begin position="339"/>
        <end position="348"/>
    </location>
</feature>
<feature type="compositionally biased region" description="Low complexity" evidence="1">
    <location>
        <begin position="170"/>
        <end position="187"/>
    </location>
</feature>
<feature type="region of interest" description="Disordered" evidence="1">
    <location>
        <begin position="1"/>
        <end position="203"/>
    </location>
</feature>
<feature type="region of interest" description="Disordered" evidence="1">
    <location>
        <begin position="225"/>
        <end position="437"/>
    </location>
</feature>
<feature type="compositionally biased region" description="Basic and acidic residues" evidence="1">
    <location>
        <begin position="314"/>
        <end position="336"/>
    </location>
</feature>
<proteinExistence type="predicted"/>
<gene>
    <name evidence="3" type="primary">LOC115627248</name>
</gene>
<reference evidence="3" key="1">
    <citation type="submission" date="2025-08" db="UniProtKB">
        <authorList>
            <consortium name="RefSeq"/>
        </authorList>
    </citation>
    <scope>IDENTIFICATION</scope>
    <source>
        <strain evidence="3">11010-0011.00</strain>
        <tissue evidence="3">Whole body</tissue>
    </source>
</reference>
<feature type="compositionally biased region" description="Pro residues" evidence="1">
    <location>
        <begin position="191"/>
        <end position="200"/>
    </location>
</feature>
<feature type="compositionally biased region" description="Polar residues" evidence="1">
    <location>
        <begin position="664"/>
        <end position="683"/>
    </location>
</feature>
<keyword evidence="2" id="KW-1185">Reference proteome</keyword>
<feature type="compositionally biased region" description="Basic and acidic residues" evidence="1">
    <location>
        <begin position="1"/>
        <end position="11"/>
    </location>
</feature>
<feature type="compositionally biased region" description="Low complexity" evidence="1">
    <location>
        <begin position="32"/>
        <end position="41"/>
    </location>
</feature>
<evidence type="ECO:0000313" key="2">
    <source>
        <dbReference type="Proteomes" id="UP000504634"/>
    </source>
</evidence>
<organism evidence="2 3">
    <name type="scientific">Drosophila lebanonensis</name>
    <name type="common">Fruit fly</name>
    <name type="synonym">Scaptodrosophila lebanonensis</name>
    <dbReference type="NCBI Taxonomy" id="7225"/>
    <lineage>
        <taxon>Eukaryota</taxon>
        <taxon>Metazoa</taxon>
        <taxon>Ecdysozoa</taxon>
        <taxon>Arthropoda</taxon>
        <taxon>Hexapoda</taxon>
        <taxon>Insecta</taxon>
        <taxon>Pterygota</taxon>
        <taxon>Neoptera</taxon>
        <taxon>Endopterygota</taxon>
        <taxon>Diptera</taxon>
        <taxon>Brachycera</taxon>
        <taxon>Muscomorpha</taxon>
        <taxon>Ephydroidea</taxon>
        <taxon>Drosophilidae</taxon>
        <taxon>Scaptodrosophila</taxon>
    </lineage>
</organism>
<dbReference type="GeneID" id="115627248"/>
<feature type="compositionally biased region" description="Low complexity" evidence="1">
    <location>
        <begin position="956"/>
        <end position="970"/>
    </location>
</feature>
<feature type="region of interest" description="Disordered" evidence="1">
    <location>
        <begin position="473"/>
        <end position="496"/>
    </location>
</feature>
<evidence type="ECO:0000256" key="1">
    <source>
        <dbReference type="SAM" id="MobiDB-lite"/>
    </source>
</evidence>